<dbReference type="Pfam" id="PF00685">
    <property type="entry name" value="Sulfotransfer_1"/>
    <property type="match status" value="1"/>
</dbReference>
<keyword evidence="2 3" id="KW-0808">Transferase</keyword>
<dbReference type="InterPro" id="IPR027417">
    <property type="entry name" value="P-loop_NTPase"/>
</dbReference>
<comment type="similarity">
    <text evidence="1 3">Belongs to the sulfotransferase 1 family.</text>
</comment>
<dbReference type="PANTHER" id="PTHR11783">
    <property type="entry name" value="SULFOTRANSFERASE SULT"/>
    <property type="match status" value="1"/>
</dbReference>
<dbReference type="InterPro" id="IPR000863">
    <property type="entry name" value="Sulfotransferase_dom"/>
</dbReference>
<dbReference type="AlphaFoldDB" id="A0A3Q7GC65"/>
<proteinExistence type="inferred from homology"/>
<reference evidence="5" key="1">
    <citation type="journal article" date="2012" name="Nature">
        <title>The tomato genome sequence provides insights into fleshy fruit evolution.</title>
        <authorList>
            <consortium name="Tomato Genome Consortium"/>
        </authorList>
    </citation>
    <scope>NUCLEOTIDE SEQUENCE [LARGE SCALE GENOMIC DNA]</scope>
    <source>
        <strain evidence="5">cv. Heinz 1706</strain>
    </source>
</reference>
<feature type="domain" description="Sulfotransferase" evidence="4">
    <location>
        <begin position="1"/>
        <end position="59"/>
    </location>
</feature>
<keyword evidence="6" id="KW-1185">Reference proteome</keyword>
<evidence type="ECO:0000256" key="3">
    <source>
        <dbReference type="RuleBase" id="RU361155"/>
    </source>
</evidence>
<evidence type="ECO:0000313" key="6">
    <source>
        <dbReference type="Proteomes" id="UP000004994"/>
    </source>
</evidence>
<reference evidence="5" key="2">
    <citation type="submission" date="2019-01" db="UniProtKB">
        <authorList>
            <consortium name="EnsemblPlants"/>
        </authorList>
    </citation>
    <scope>IDENTIFICATION</scope>
    <source>
        <strain evidence="5">cv. Heinz 1706</strain>
    </source>
</reference>
<sequence>MNSKIKLIYLCRNSKDIFIFLRHFVNNLRFHHKDTNFIHEMSDLFCEGLNLYDPLWNHVVVDEILRMCSFENLRNLEMNTNGKLSTLEGNKVFFRQGEIILLQK</sequence>
<dbReference type="InParanoid" id="A0A3Q7GC65"/>
<evidence type="ECO:0000313" key="5">
    <source>
        <dbReference type="EnsemblPlants" id="Solyc05g011910.2.1"/>
    </source>
</evidence>
<dbReference type="GO" id="GO:0008146">
    <property type="term" value="F:sulfotransferase activity"/>
    <property type="evidence" value="ECO:0007669"/>
    <property type="project" value="InterPro"/>
</dbReference>
<dbReference type="EnsemblPlants" id="Solyc05g011910.2.1">
    <property type="protein sequence ID" value="Solyc05g011910.2.1"/>
    <property type="gene ID" value="Solyc05g011910.2"/>
</dbReference>
<evidence type="ECO:0000256" key="2">
    <source>
        <dbReference type="ARBA" id="ARBA00022679"/>
    </source>
</evidence>
<dbReference type="EC" id="2.8.2.-" evidence="3"/>
<dbReference type="PaxDb" id="4081-Solyc05g011910.1.1"/>
<dbReference type="Proteomes" id="UP000004994">
    <property type="component" value="Chromosome 5"/>
</dbReference>
<evidence type="ECO:0000256" key="1">
    <source>
        <dbReference type="ARBA" id="ARBA00005771"/>
    </source>
</evidence>
<accession>A0A3Q7GC65</accession>
<name>A0A3Q7GC65_SOLLC</name>
<evidence type="ECO:0000259" key="4">
    <source>
        <dbReference type="Pfam" id="PF00685"/>
    </source>
</evidence>
<protein>
    <recommendedName>
        <fullName evidence="3">Sulfotransferase</fullName>
        <ecNumber evidence="3">2.8.2.-</ecNumber>
    </recommendedName>
</protein>
<dbReference type="SUPFAM" id="SSF52540">
    <property type="entry name" value="P-loop containing nucleoside triphosphate hydrolases"/>
    <property type="match status" value="1"/>
</dbReference>
<organism evidence="5">
    <name type="scientific">Solanum lycopersicum</name>
    <name type="common">Tomato</name>
    <name type="synonym">Lycopersicon esculentum</name>
    <dbReference type="NCBI Taxonomy" id="4081"/>
    <lineage>
        <taxon>Eukaryota</taxon>
        <taxon>Viridiplantae</taxon>
        <taxon>Streptophyta</taxon>
        <taxon>Embryophyta</taxon>
        <taxon>Tracheophyta</taxon>
        <taxon>Spermatophyta</taxon>
        <taxon>Magnoliopsida</taxon>
        <taxon>eudicotyledons</taxon>
        <taxon>Gunneridae</taxon>
        <taxon>Pentapetalae</taxon>
        <taxon>asterids</taxon>
        <taxon>lamiids</taxon>
        <taxon>Solanales</taxon>
        <taxon>Solanaceae</taxon>
        <taxon>Solanoideae</taxon>
        <taxon>Solaneae</taxon>
        <taxon>Solanum</taxon>
        <taxon>Solanum subgen. Lycopersicon</taxon>
    </lineage>
</organism>
<dbReference type="Gramene" id="Solyc05g011910.2.1">
    <property type="protein sequence ID" value="Solyc05g011910.2.1"/>
    <property type="gene ID" value="Solyc05g011910.2"/>
</dbReference>
<dbReference type="STRING" id="4081.A0A3Q7GC65"/>
<dbReference type="Gene3D" id="3.40.50.300">
    <property type="entry name" value="P-loop containing nucleotide triphosphate hydrolases"/>
    <property type="match status" value="2"/>
</dbReference>